<dbReference type="InterPro" id="IPR051601">
    <property type="entry name" value="Serine_prot/Carboxylest_S33"/>
</dbReference>
<dbReference type="OrthoDB" id="3930934at2"/>
<comment type="caution">
    <text evidence="5">The sequence shown here is derived from an EMBL/GenBank/DDBJ whole genome shotgun (WGS) entry which is preliminary data.</text>
</comment>
<organism evidence="5 6">
    <name type="scientific">Actinoallomurus bryophytorum</name>
    <dbReference type="NCBI Taxonomy" id="1490222"/>
    <lineage>
        <taxon>Bacteria</taxon>
        <taxon>Bacillati</taxon>
        <taxon>Actinomycetota</taxon>
        <taxon>Actinomycetes</taxon>
        <taxon>Streptosporangiales</taxon>
        <taxon>Thermomonosporaceae</taxon>
        <taxon>Actinoallomurus</taxon>
    </lineage>
</organism>
<keyword evidence="3 5" id="KW-0378">Hydrolase</keyword>
<dbReference type="EMBL" id="VFOZ01000002">
    <property type="protein sequence ID" value="TQL90165.1"/>
    <property type="molecule type" value="Genomic_DNA"/>
</dbReference>
<dbReference type="Pfam" id="PF08386">
    <property type="entry name" value="Abhydrolase_4"/>
    <property type="match status" value="1"/>
</dbReference>
<evidence type="ECO:0000313" key="5">
    <source>
        <dbReference type="EMBL" id="TQL90165.1"/>
    </source>
</evidence>
<dbReference type="SUPFAM" id="SSF53474">
    <property type="entry name" value="alpha/beta-Hydrolases"/>
    <property type="match status" value="1"/>
</dbReference>
<feature type="domain" description="Peptidase S33 tripeptidyl aminopeptidase-like C-terminal" evidence="4">
    <location>
        <begin position="418"/>
        <end position="519"/>
    </location>
</feature>
<comment type="similarity">
    <text evidence="1">Belongs to the peptidase S33 family.</text>
</comment>
<evidence type="ECO:0000259" key="4">
    <source>
        <dbReference type="Pfam" id="PF08386"/>
    </source>
</evidence>
<keyword evidence="6" id="KW-1185">Reference proteome</keyword>
<dbReference type="Proteomes" id="UP000316096">
    <property type="component" value="Unassembled WGS sequence"/>
</dbReference>
<proteinExistence type="inferred from homology"/>
<evidence type="ECO:0000256" key="1">
    <source>
        <dbReference type="ARBA" id="ARBA00010088"/>
    </source>
</evidence>
<dbReference type="Gene3D" id="3.40.50.1820">
    <property type="entry name" value="alpha/beta hydrolase"/>
    <property type="match status" value="1"/>
</dbReference>
<dbReference type="PANTHER" id="PTHR43248">
    <property type="entry name" value="2-SUCCINYL-6-HYDROXY-2,4-CYCLOHEXADIENE-1-CARBOXYLATE SYNTHASE"/>
    <property type="match status" value="1"/>
</dbReference>
<keyword evidence="2" id="KW-0732">Signal</keyword>
<accession>A0A543BZB7</accession>
<name>A0A543BZB7_9ACTN</name>
<sequence>MRSRMGQGSLCAMKKPENGRLAWPVVVLVAVALAGAVSTAAAGAMTGGRTGQDPHGDPAGQRRFAKFYGQAVTWTSCDIEAIPLQCARVRVPVDWSRPDGPVVSLAVSRHLATGSRRGSLLLDPGGPGASGVDFVPQAVGGIGADLVAAYDLVGWDPRGSGRSHPLTCPAGADAAFASADGSPDTLRERRAYETAAAGWARACMRASGPLFAHVDSLSTARDMDVLRAVLKEDRLDYAGYSYGTVLGYHYADLFPYRVGRMVLDSAGDPTLDYRAWMRGNTSAKEDALNGYLRSCDDRAGCPFHGMTAARARDWLLALLKQADTTPLPVTGGGTVTQSMLYDAVYGQLIQPHTWARLDQVLAALRHGDAGPALEASGEKDTDPPITIANAAPLCLDLPDHRDARQVMADARRGERRQPVFSRPTIAGTNTVCARWPVPPVVRPHPVGAYGAAPILVVGITHDTAGPYAWARSLSRQLTSGRLLTYDGYGHGAVIASACARTAEGRYLIGGVLPAPGTVCRT</sequence>
<evidence type="ECO:0000256" key="2">
    <source>
        <dbReference type="ARBA" id="ARBA00022729"/>
    </source>
</evidence>
<protein>
    <submittedName>
        <fullName evidence="5">Alpha/beta hydrolase family protein</fullName>
    </submittedName>
</protein>
<dbReference type="PANTHER" id="PTHR43248:SF29">
    <property type="entry name" value="TRIPEPTIDYL AMINOPEPTIDASE"/>
    <property type="match status" value="1"/>
</dbReference>
<evidence type="ECO:0000256" key="3">
    <source>
        <dbReference type="ARBA" id="ARBA00022801"/>
    </source>
</evidence>
<reference evidence="5 6" key="1">
    <citation type="submission" date="2019-06" db="EMBL/GenBank/DDBJ databases">
        <title>Sequencing the genomes of 1000 actinobacteria strains.</title>
        <authorList>
            <person name="Klenk H.-P."/>
        </authorList>
    </citation>
    <scope>NUCLEOTIDE SEQUENCE [LARGE SCALE GENOMIC DNA]</scope>
    <source>
        <strain evidence="5 6">DSM 102200</strain>
    </source>
</reference>
<dbReference type="InterPro" id="IPR013595">
    <property type="entry name" value="Pept_S33_TAP-like_C"/>
</dbReference>
<evidence type="ECO:0000313" key="6">
    <source>
        <dbReference type="Proteomes" id="UP000316096"/>
    </source>
</evidence>
<gene>
    <name evidence="5" type="ORF">FB559_7458</name>
</gene>
<dbReference type="InterPro" id="IPR029058">
    <property type="entry name" value="AB_hydrolase_fold"/>
</dbReference>
<dbReference type="GO" id="GO:0016787">
    <property type="term" value="F:hydrolase activity"/>
    <property type="evidence" value="ECO:0007669"/>
    <property type="project" value="UniProtKB-KW"/>
</dbReference>
<dbReference type="AlphaFoldDB" id="A0A543BZB7"/>